<keyword evidence="2 4" id="KW-0808">Transferase</keyword>
<reference evidence="4 5" key="1">
    <citation type="submission" date="2020-05" db="EMBL/GenBank/DDBJ databases">
        <authorList>
            <person name="Mo P."/>
        </authorList>
    </citation>
    <scope>NUCLEOTIDE SEQUENCE [LARGE SCALE GENOMIC DNA]</scope>
    <source>
        <strain evidence="4 5">Gen01</strain>
    </source>
</reference>
<evidence type="ECO:0000256" key="3">
    <source>
        <dbReference type="SAM" id="MobiDB-lite"/>
    </source>
</evidence>
<accession>A0A6M6JNV1</accession>
<dbReference type="KEGG" id="pbro:HOP40_26100"/>
<keyword evidence="1" id="KW-0328">Glycosyltransferase</keyword>
<evidence type="ECO:0000256" key="1">
    <source>
        <dbReference type="ARBA" id="ARBA00022676"/>
    </source>
</evidence>
<dbReference type="GO" id="GO:0005829">
    <property type="term" value="C:cytosol"/>
    <property type="evidence" value="ECO:0007669"/>
    <property type="project" value="TreeGrafter"/>
</dbReference>
<organism evidence="4 5">
    <name type="scientific">Pseudonocardia broussonetiae</name>
    <dbReference type="NCBI Taxonomy" id="2736640"/>
    <lineage>
        <taxon>Bacteria</taxon>
        <taxon>Bacillati</taxon>
        <taxon>Actinomycetota</taxon>
        <taxon>Actinomycetes</taxon>
        <taxon>Pseudonocardiales</taxon>
        <taxon>Pseudonocardiaceae</taxon>
        <taxon>Pseudonocardia</taxon>
    </lineage>
</organism>
<dbReference type="SUPFAM" id="SSF53756">
    <property type="entry name" value="UDP-Glycosyltransferase/glycogen phosphorylase"/>
    <property type="match status" value="1"/>
</dbReference>
<feature type="region of interest" description="Disordered" evidence="3">
    <location>
        <begin position="1"/>
        <end position="20"/>
    </location>
</feature>
<dbReference type="InterPro" id="IPR002201">
    <property type="entry name" value="Glyco_trans_9"/>
</dbReference>
<sequence>MALSPPEVPGHHPGADRGLPLDPEAVRRVLVVRADNAGDVVMAGPAVRALRAFAPHAVIDLLASPAGTPVGPLLPGVDEVVTVSASWQQLAPRPGAAREEAARERRLVEGLRARTYDTMVVLTSFSQSPWPAAHVGLLAGIRHRVVHSREFGGAVATHWVTPPPDTTHQVDRGLHLLGAVGVPPRGATPALALPPTAVRTAGEVLDRRGDGPFAVLAPGASAPSRRYPAAAFGRVAAHVAASGMPVLVAGTPGEAALVGDVVDTAAHPDVTALEPIGLPGFAAVLARASVAITNNSGGMHLAAALGTPVAVAYAGTERTGDMRPRGAPSALLGAPVPCSPCRLLRCPFDRQCLDVEPDRLAGAALRLAGRARTPVPAG</sequence>
<dbReference type="PANTHER" id="PTHR30160:SF1">
    <property type="entry name" value="LIPOPOLYSACCHARIDE 1,2-N-ACETYLGLUCOSAMINETRANSFERASE-RELATED"/>
    <property type="match status" value="1"/>
</dbReference>
<name>A0A6M6JNV1_9PSEU</name>
<keyword evidence="5" id="KW-1185">Reference proteome</keyword>
<dbReference type="EMBL" id="CP053564">
    <property type="protein sequence ID" value="QJY48820.1"/>
    <property type="molecule type" value="Genomic_DNA"/>
</dbReference>
<dbReference type="GO" id="GO:0009244">
    <property type="term" value="P:lipopolysaccharide core region biosynthetic process"/>
    <property type="evidence" value="ECO:0007669"/>
    <property type="project" value="TreeGrafter"/>
</dbReference>
<evidence type="ECO:0000313" key="5">
    <source>
        <dbReference type="Proteomes" id="UP000505377"/>
    </source>
</evidence>
<evidence type="ECO:0000256" key="2">
    <source>
        <dbReference type="ARBA" id="ARBA00022679"/>
    </source>
</evidence>
<dbReference type="Proteomes" id="UP000505377">
    <property type="component" value="Chromosome"/>
</dbReference>
<dbReference type="RefSeq" id="WP_172163157.1">
    <property type="nucleotide sequence ID" value="NZ_CP053564.1"/>
</dbReference>
<dbReference type="GO" id="GO:0008713">
    <property type="term" value="F:ADP-heptose-lipopolysaccharide heptosyltransferase activity"/>
    <property type="evidence" value="ECO:0007669"/>
    <property type="project" value="TreeGrafter"/>
</dbReference>
<dbReference type="Pfam" id="PF01075">
    <property type="entry name" value="Glyco_transf_9"/>
    <property type="match status" value="1"/>
</dbReference>
<dbReference type="InterPro" id="IPR051199">
    <property type="entry name" value="LPS_LOS_Heptosyltrfase"/>
</dbReference>
<dbReference type="CDD" id="cd03789">
    <property type="entry name" value="GT9_LPS_heptosyltransferase"/>
    <property type="match status" value="1"/>
</dbReference>
<evidence type="ECO:0000313" key="4">
    <source>
        <dbReference type="EMBL" id="QJY48820.1"/>
    </source>
</evidence>
<protein>
    <submittedName>
        <fullName evidence="4">Glycosyltransferase family 9 protein</fullName>
    </submittedName>
</protein>
<gene>
    <name evidence="4" type="ORF">HOP40_26100</name>
</gene>
<dbReference type="AlphaFoldDB" id="A0A6M6JNV1"/>
<dbReference type="PANTHER" id="PTHR30160">
    <property type="entry name" value="TETRAACYLDISACCHARIDE 4'-KINASE-RELATED"/>
    <property type="match status" value="1"/>
</dbReference>
<dbReference type="Gene3D" id="3.40.50.2000">
    <property type="entry name" value="Glycogen Phosphorylase B"/>
    <property type="match status" value="2"/>
</dbReference>
<proteinExistence type="predicted"/>